<keyword evidence="6" id="KW-1185">Reference proteome</keyword>
<reference evidence="5 6" key="1">
    <citation type="submission" date="2024-04" db="EMBL/GenBank/DDBJ databases">
        <title>Genome sequencing and assembly of rice foliar adapted Chryseobacterium endophyticum OsEnb-ALM-A6.</title>
        <authorList>
            <person name="Kumar S."/>
            <person name="Javed M."/>
            <person name="Chouhan V."/>
            <person name="Charishma K."/>
            <person name="Patel A."/>
            <person name="Kumar M."/>
            <person name="Sahu K.P."/>
            <person name="Kumar A."/>
        </authorList>
    </citation>
    <scope>NUCLEOTIDE SEQUENCE [LARGE SCALE GENOMIC DNA]</scope>
    <source>
        <strain evidence="5 6">OsEnb-ALM-A6</strain>
    </source>
</reference>
<sequence>MRTKLLYAVLLALPLPGFSQVILSENFNGTTIPSTWVVQQSNPNETWKVSSVSSGSVASVDYDDTPGQQNEWLISPSVNLGNATYYYLKFKAGLSYYWSVDPNNNYDAFVKISTDNGVTWNQIWSETNLGTFSNYVMNSVMIDISAYKNNPNVKVAFQYVGNDGAALYIDDFSVEASNSAQLNYCGPLTFEDSFGGEGDEPITLINFSGINNATDSDPYVGDYHQFFLSQTATVTAGQSYNITLKGNTGGNYENSFAVFIDWNQNGVLNDPGEVYPVTQTITASTGEDATQAVQSIAVPATALTGSTRMRVKKIYGTIDDDPDLTDPCTGSDYGQAEDYTVNVVSSSLAVDEINKKDSVFRIYPNPTSDILNFESKAKVKSVTIADMSGRNVIASGVNQNTFNISLSTLPAGTYIVTAQTESGVQSTKVIKK</sequence>
<dbReference type="Pfam" id="PF18962">
    <property type="entry name" value="Por_Secre_tail"/>
    <property type="match status" value="1"/>
</dbReference>
<dbReference type="InterPro" id="IPR045474">
    <property type="entry name" value="GEVED"/>
</dbReference>
<feature type="domain" description="Secretion system C-terminal sorting" evidence="3">
    <location>
        <begin position="362"/>
        <end position="430"/>
    </location>
</feature>
<proteinExistence type="predicted"/>
<organism evidence="5 6">
    <name type="scientific">Chryseobacterium endophyticum</name>
    <dbReference type="NCBI Taxonomy" id="1854762"/>
    <lineage>
        <taxon>Bacteria</taxon>
        <taxon>Pseudomonadati</taxon>
        <taxon>Bacteroidota</taxon>
        <taxon>Flavobacteriia</taxon>
        <taxon>Flavobacteriales</taxon>
        <taxon>Weeksellaceae</taxon>
        <taxon>Chryseobacterium group</taxon>
        <taxon>Chryseobacterium</taxon>
    </lineage>
</organism>
<dbReference type="Pfam" id="PF20009">
    <property type="entry name" value="GEVED"/>
    <property type="match status" value="1"/>
</dbReference>
<evidence type="ECO:0000259" key="3">
    <source>
        <dbReference type="Pfam" id="PF18962"/>
    </source>
</evidence>
<keyword evidence="1 2" id="KW-0732">Signal</keyword>
<name>A0AAU6WLN8_9FLAO</name>
<evidence type="ECO:0000313" key="5">
    <source>
        <dbReference type="EMBL" id="XAO73218.1"/>
    </source>
</evidence>
<dbReference type="AlphaFoldDB" id="A0AAU6WLN8"/>
<dbReference type="Proteomes" id="UP001463665">
    <property type="component" value="Chromosome"/>
</dbReference>
<dbReference type="InterPro" id="IPR026444">
    <property type="entry name" value="Secre_tail"/>
</dbReference>
<protein>
    <submittedName>
        <fullName evidence="5">GEVED domain-containing protein</fullName>
    </submittedName>
</protein>
<evidence type="ECO:0000313" key="6">
    <source>
        <dbReference type="Proteomes" id="UP001463665"/>
    </source>
</evidence>
<dbReference type="Gene3D" id="2.60.120.200">
    <property type="match status" value="1"/>
</dbReference>
<evidence type="ECO:0000256" key="1">
    <source>
        <dbReference type="ARBA" id="ARBA00022729"/>
    </source>
</evidence>
<evidence type="ECO:0000259" key="4">
    <source>
        <dbReference type="Pfam" id="PF20009"/>
    </source>
</evidence>
<accession>A0AAU6WLN8</accession>
<evidence type="ECO:0000256" key="2">
    <source>
        <dbReference type="SAM" id="SignalP"/>
    </source>
</evidence>
<dbReference type="RefSeq" id="WP_345765775.1">
    <property type="nucleotide sequence ID" value="NZ_CP154834.1"/>
</dbReference>
<feature type="signal peptide" evidence="2">
    <location>
        <begin position="1"/>
        <end position="19"/>
    </location>
</feature>
<gene>
    <name evidence="5" type="ORF">AAFP95_15695</name>
</gene>
<feature type="chain" id="PRO_5043357996" evidence="2">
    <location>
        <begin position="20"/>
        <end position="432"/>
    </location>
</feature>
<dbReference type="NCBIfam" id="TIGR04183">
    <property type="entry name" value="Por_Secre_tail"/>
    <property type="match status" value="1"/>
</dbReference>
<dbReference type="EMBL" id="CP154834">
    <property type="protein sequence ID" value="XAO73218.1"/>
    <property type="molecule type" value="Genomic_DNA"/>
</dbReference>
<feature type="domain" description="GEVED" evidence="4">
    <location>
        <begin position="256"/>
        <end position="342"/>
    </location>
</feature>